<sequence>MNPHLSIALYRYLCRNIVGTEDQVKRIRHMNAVRDNIESRNGVRVITSGSFGEGLEMRGSDIDRMKVLPFSVSEDLIHHLNPSKLSLIMEREDVKPCYTLLRLESINNQKFFNLCEVYNGSYYLSSALYQQYYAAGEDITSFATSPVKIIIKGLDENELKAALLNSIADQLTDDNIQFIKARKGSLILHVRIRTTLLKELKVLFEHLTSFLECVLCIACDESDVRENSILLCPMMMLHTRCTQEKNFIISDEIESSKSDETTEIFLDSNGQSALILDVEVNDRILQSSKRLGKVVKEFIGKVITKTHGKEVIREKKYQ</sequence>
<proteinExistence type="predicted"/>
<keyword evidence="2" id="KW-1185">Reference proteome</keyword>
<evidence type="ECO:0000313" key="2">
    <source>
        <dbReference type="Proteomes" id="UP000683360"/>
    </source>
</evidence>
<dbReference type="EMBL" id="CAJPWZ010002888">
    <property type="protein sequence ID" value="CAG2247014.1"/>
    <property type="molecule type" value="Genomic_DNA"/>
</dbReference>
<protein>
    <submittedName>
        <fullName evidence="1">Uncharacterized protein</fullName>
    </submittedName>
</protein>
<comment type="caution">
    <text evidence="1">The sequence shown here is derived from an EMBL/GenBank/DDBJ whole genome shotgun (WGS) entry which is preliminary data.</text>
</comment>
<accession>A0A8S3UT95</accession>
<dbReference type="Proteomes" id="UP000683360">
    <property type="component" value="Unassembled WGS sequence"/>
</dbReference>
<evidence type="ECO:0000313" key="1">
    <source>
        <dbReference type="EMBL" id="CAG2247014.1"/>
    </source>
</evidence>
<name>A0A8S3UT95_MYTED</name>
<gene>
    <name evidence="1" type="ORF">MEDL_58937</name>
</gene>
<dbReference type="AlphaFoldDB" id="A0A8S3UT95"/>
<organism evidence="1 2">
    <name type="scientific">Mytilus edulis</name>
    <name type="common">Blue mussel</name>
    <dbReference type="NCBI Taxonomy" id="6550"/>
    <lineage>
        <taxon>Eukaryota</taxon>
        <taxon>Metazoa</taxon>
        <taxon>Spiralia</taxon>
        <taxon>Lophotrochozoa</taxon>
        <taxon>Mollusca</taxon>
        <taxon>Bivalvia</taxon>
        <taxon>Autobranchia</taxon>
        <taxon>Pteriomorphia</taxon>
        <taxon>Mytilida</taxon>
        <taxon>Mytiloidea</taxon>
        <taxon>Mytilidae</taxon>
        <taxon>Mytilinae</taxon>
        <taxon>Mytilus</taxon>
    </lineage>
</organism>
<reference evidence="1" key="1">
    <citation type="submission" date="2021-03" db="EMBL/GenBank/DDBJ databases">
        <authorList>
            <person name="Bekaert M."/>
        </authorList>
    </citation>
    <scope>NUCLEOTIDE SEQUENCE</scope>
</reference>